<proteinExistence type="predicted"/>
<comment type="caution">
    <text evidence="3">The sequence shown here is derived from an EMBL/GenBank/DDBJ whole genome shotgun (WGS) entry which is preliminary data.</text>
</comment>
<dbReference type="Proteomes" id="UP000003460">
    <property type="component" value="Unassembled WGS sequence"/>
</dbReference>
<evidence type="ECO:0000313" key="4">
    <source>
        <dbReference type="Proteomes" id="UP000003460"/>
    </source>
</evidence>
<dbReference type="GO" id="GO:0005524">
    <property type="term" value="F:ATP binding"/>
    <property type="evidence" value="ECO:0007669"/>
    <property type="project" value="InterPro"/>
</dbReference>
<dbReference type="InterPro" id="IPR027417">
    <property type="entry name" value="P-loop_NTPase"/>
</dbReference>
<dbReference type="RefSeq" id="WP_006253962.1">
    <property type="nucleotide sequence ID" value="NZ_GG700642.1"/>
</dbReference>
<dbReference type="GeneID" id="84575536"/>
<dbReference type="SUPFAM" id="SSF52540">
    <property type="entry name" value="P-loop containing nucleoside triphosphate hydrolases"/>
    <property type="match status" value="1"/>
</dbReference>
<dbReference type="PANTHER" id="PTHR40396">
    <property type="entry name" value="ATPASE-LIKE PROTEIN"/>
    <property type="match status" value="1"/>
</dbReference>
<dbReference type="PANTHER" id="PTHR40396:SF1">
    <property type="entry name" value="ATPASE AAA-TYPE CORE DOMAIN-CONTAINING PROTEIN"/>
    <property type="match status" value="1"/>
</dbReference>
<evidence type="ECO:0000259" key="1">
    <source>
        <dbReference type="Pfam" id="PF13175"/>
    </source>
</evidence>
<evidence type="ECO:0000259" key="2">
    <source>
        <dbReference type="Pfam" id="PF13304"/>
    </source>
</evidence>
<dbReference type="HOGENOM" id="CLU_727426_0_0_10"/>
<reference evidence="3" key="1">
    <citation type="submission" date="2009-09" db="EMBL/GenBank/DDBJ databases">
        <authorList>
            <person name="Weinstock G."/>
            <person name="Sodergren E."/>
            <person name="Clifton S."/>
            <person name="Fulton L."/>
            <person name="Fulton B."/>
            <person name="Courtney L."/>
            <person name="Fronick C."/>
            <person name="Harrison M."/>
            <person name="Strong C."/>
            <person name="Farmer C."/>
            <person name="Delahaunty K."/>
            <person name="Markovic C."/>
            <person name="Hall O."/>
            <person name="Minx P."/>
            <person name="Tomlinson C."/>
            <person name="Mitreva M."/>
            <person name="Nelson J."/>
            <person name="Hou S."/>
            <person name="Wollam A."/>
            <person name="Pepin K.H."/>
            <person name="Johnson M."/>
            <person name="Bhonagiri V."/>
            <person name="Nash W.E."/>
            <person name="Warren W."/>
            <person name="Chinwalla A."/>
            <person name="Mardis E.R."/>
            <person name="Wilson R.K."/>
        </authorList>
    </citation>
    <scope>NUCLEOTIDE SEQUENCE [LARGE SCALE GENOMIC DNA]</scope>
    <source>
        <strain evidence="3">ATCC 51259</strain>
    </source>
</reference>
<gene>
    <name evidence="3" type="ORF">GCWU000325_00191</name>
</gene>
<dbReference type="AlphaFoldDB" id="C9LDC2"/>
<feature type="domain" description="ATPase AAA-type core" evidence="2">
    <location>
        <begin position="212"/>
        <end position="286"/>
    </location>
</feature>
<name>C9LDC2_9BACT</name>
<dbReference type="STRING" id="626522.GCWU000325_00191"/>
<dbReference type="EMBL" id="ACIJ02000003">
    <property type="protein sequence ID" value="EEX72875.1"/>
    <property type="molecule type" value="Genomic_DNA"/>
</dbReference>
<feature type="domain" description="Endonuclease GajA/Old nuclease/RecF-like AAA" evidence="1">
    <location>
        <begin position="2"/>
        <end position="75"/>
    </location>
</feature>
<keyword evidence="4" id="KW-1185">Reference proteome</keyword>
<dbReference type="Gene3D" id="3.40.50.300">
    <property type="entry name" value="P-loop containing nucleotide triphosphate hydrolases"/>
    <property type="match status" value="2"/>
</dbReference>
<dbReference type="InterPro" id="IPR003959">
    <property type="entry name" value="ATPase_AAA_core"/>
</dbReference>
<dbReference type="Pfam" id="PF13175">
    <property type="entry name" value="AAA_15"/>
    <property type="match status" value="1"/>
</dbReference>
<evidence type="ECO:0000313" key="3">
    <source>
        <dbReference type="EMBL" id="EEX72875.1"/>
    </source>
</evidence>
<dbReference type="Pfam" id="PF13304">
    <property type="entry name" value="AAA_21"/>
    <property type="match status" value="1"/>
</dbReference>
<dbReference type="InterPro" id="IPR041685">
    <property type="entry name" value="AAA_GajA/Old/RecF-like"/>
</dbReference>
<organism evidence="3 4">
    <name type="scientific">Alloprevotella tannerae ATCC 51259</name>
    <dbReference type="NCBI Taxonomy" id="626522"/>
    <lineage>
        <taxon>Bacteria</taxon>
        <taxon>Pseudomonadati</taxon>
        <taxon>Bacteroidota</taxon>
        <taxon>Bacteroidia</taxon>
        <taxon>Bacteroidales</taxon>
        <taxon>Prevotellaceae</taxon>
        <taxon>Alloprevotella</taxon>
    </lineage>
</organism>
<protein>
    <submittedName>
        <fullName evidence="3">Uncharacterized protein</fullName>
    </submittedName>
</protein>
<accession>C9LDC2</accession>
<dbReference type="GO" id="GO:0016887">
    <property type="term" value="F:ATP hydrolysis activity"/>
    <property type="evidence" value="ECO:0007669"/>
    <property type="project" value="InterPro"/>
</dbReference>
<sequence>MQSLKVKNFGPIGNVDVKFGDLTFLVGPQASGKSLFLELLKYIIDKEFVLSTLRKYNYIIDKKNPQKVFDIFFGDGMNKIFKSDIEITYNGQVVPLDSLLKRSVPKKELMFYIPAQRILSIADGRPKNFMEFDMATPYVLKSFSEALRIYIQGGMGDPDTLFPISNRLKSALKQSFDENIFHGGKIVMEENSGQKKMKMRIDGMSIPFMTWSAGQKEFMPLLIAFYCLSGPPSQVFKKDNYKYVVIEEPEMGLHPQAIESVLLEILELIHNGLKVIVSTHSTTLLDFAWAFNTIKNSSSVNKEDALYEMFDLRKNTATSQIFEGLLSKQLSTYYFSRSGKGKVLSTDISSLDVGSENSAISEWGGLSQFSSKVADIVYKYTD</sequence>
<dbReference type="eggNOG" id="COG4637">
    <property type="taxonomic scope" value="Bacteria"/>
</dbReference>
<dbReference type="OrthoDB" id="9805802at2"/>